<feature type="region of interest" description="Disordered" evidence="8">
    <location>
        <begin position="545"/>
        <end position="581"/>
    </location>
</feature>
<reference evidence="11 12" key="1">
    <citation type="submission" date="2024-01" db="EMBL/GenBank/DDBJ databases">
        <title>The genome sequence of Erythrobacteraceae sp. strain 1XM1-14.</title>
        <authorList>
            <person name="Liu Y."/>
        </authorList>
    </citation>
    <scope>NUCLEOTIDE SEQUENCE [LARGE SCALE GENOMIC DNA]</scope>
    <source>
        <strain evidence="11 12">1XM1-14</strain>
    </source>
</reference>
<keyword evidence="3 7" id="KW-0963">Cytoplasm</keyword>
<evidence type="ECO:0000313" key="11">
    <source>
        <dbReference type="EMBL" id="MEE1876806.1"/>
    </source>
</evidence>
<dbReference type="Gene3D" id="2.30.42.10">
    <property type="match status" value="1"/>
</dbReference>
<proteinExistence type="inferred from homology"/>
<dbReference type="Pfam" id="PF14685">
    <property type="entry name" value="PDZ_Tricorn"/>
    <property type="match status" value="1"/>
</dbReference>
<sequence>MNRFRMIAVSLAALAASSAAAEEGFYQYPSARGDVLVFASEGDLWRSSRSGGSAVRLTNHEAEETDPALSPDGTMVAFNASYDSGQDVYVMPVAGGAPRRLTFEGGGLQTVGWTPDGKVIFSSRLAGGGQGEVLYTVDPRGGAADPIPLWRANDATFGQDGRTIFFSRRGLAARARDNAVLYRGGGMAQLWKWDSGAREEATQLLADFGAPIRQPMAYGRRIYFISDKSGADAIWSVSEDGTGVVQHSPEMPFPVLQASIDAGEIFLQNGADLHVYSIAAGTLRKLALDIITDREQTRIRSIEDPLGLLEAARISPSGESVAVTARGRVALGAPKQLRRVEFATPMDARAREAVAGPKGDQVFLILDQGEHGDLYRMPADGSGQPIAVTKGYDAHIWSFAVSPDSKTIIAWDIQSRLQKVDVATGQTTLLAKNDTGDDTPFSGVVFSPDGSHIAYAETSRENGGNTADIYVQNLATGARVRATSGKYNDYAPAFAHDGAWLYFISDRNFASTPGHPWGDRNMGVSFPDRGEIYALQLDPSAEFRFREDNELTRSTDKEEGDKDAAPKGGKEAEGKDAKEESKAAKIVMNGLAERLYKVPAKPGAGRTLLAAKDFLFTYMGEDVVSIAIDKSDPKTETFAKGARGIDLSADRKTALVVTGAPGKPVLSLVPAAAKMPEKLEPNLVRLKDWRLSVDPVAEWHQMFVDAWRLHRDLAYDPAMRGVDWNAVRARHEPLLGRIGHRAELNTILGQMASQLGILHSQVRPGDLPEDSENGEMAYLGAQYTPVSGGLRIDSIYRSEADLVAQRPPLSRPGVDARVGDVIQRVDGRPVSSLAELRLALGSKAGQQVRLDLARGTGTVSTIVEPMNMRGAVTASYNDFVETKRAATDQMSGGKIGYLHLQAMGAGDVASFARDYFPQINKDGLIIDVRNNGGGNVDSILISMLLRRAWAFWADPSGTGVATTNMQNAYRGHVVVLIDERTYSDGETFAAGVKSLGIGPLVGTRTAGAGIWLSDRNRLTDNGAVRIAENAQYSIDGKWIIEGYGVGPDYEVENGPYATFQGEDAQLQAAVSILQEKIRQEPVRPLVPRGLPPLGTPASDVRPLGDGAR</sequence>
<dbReference type="SUPFAM" id="SSF82171">
    <property type="entry name" value="DPP6 N-terminal domain-like"/>
    <property type="match status" value="1"/>
</dbReference>
<dbReference type="Pfam" id="PF14684">
    <property type="entry name" value="Tricorn_C1"/>
    <property type="match status" value="1"/>
</dbReference>
<dbReference type="CDD" id="cd07562">
    <property type="entry name" value="Peptidase_S41_TRI"/>
    <property type="match status" value="1"/>
</dbReference>
<dbReference type="InterPro" id="IPR015943">
    <property type="entry name" value="WD40/YVTN_repeat-like_dom_sf"/>
</dbReference>
<dbReference type="InterPro" id="IPR005151">
    <property type="entry name" value="Tail-specific_protease"/>
</dbReference>
<comment type="subcellular location">
    <subcellularLocation>
        <location evidence="1 7">Cytoplasm</location>
    </subcellularLocation>
</comment>
<dbReference type="InterPro" id="IPR029414">
    <property type="entry name" value="Tricorn_PDZ"/>
</dbReference>
<evidence type="ECO:0000313" key="12">
    <source>
        <dbReference type="Proteomes" id="UP001343492"/>
    </source>
</evidence>
<accession>A0ABU7GD13</accession>
<dbReference type="InterPro" id="IPR036034">
    <property type="entry name" value="PDZ_sf"/>
</dbReference>
<dbReference type="Gene3D" id="2.120.10.60">
    <property type="entry name" value="Tricorn protease N-terminal domain"/>
    <property type="match status" value="1"/>
</dbReference>
<dbReference type="EC" id="3.4.21.-" evidence="7"/>
<dbReference type="PIRSF" id="PIRSF036421">
    <property type="entry name" value="Tricorn_protease"/>
    <property type="match status" value="1"/>
</dbReference>
<evidence type="ECO:0000256" key="6">
    <source>
        <dbReference type="ARBA" id="ARBA00022825"/>
    </source>
</evidence>
<evidence type="ECO:0000256" key="5">
    <source>
        <dbReference type="ARBA" id="ARBA00022801"/>
    </source>
</evidence>
<protein>
    <recommendedName>
        <fullName evidence="7">Tricorn protease homolog</fullName>
        <ecNumber evidence="7">3.4.21.-</ecNumber>
    </recommendedName>
</protein>
<dbReference type="Gene3D" id="3.30.750.44">
    <property type="match status" value="1"/>
</dbReference>
<evidence type="ECO:0000256" key="4">
    <source>
        <dbReference type="ARBA" id="ARBA00022670"/>
    </source>
</evidence>
<evidence type="ECO:0000256" key="8">
    <source>
        <dbReference type="SAM" id="MobiDB-lite"/>
    </source>
</evidence>
<keyword evidence="4 7" id="KW-0645">Protease</keyword>
<dbReference type="SMART" id="SM00245">
    <property type="entry name" value="TSPc"/>
    <property type="match status" value="1"/>
</dbReference>
<evidence type="ECO:0000259" key="10">
    <source>
        <dbReference type="SMART" id="SM00245"/>
    </source>
</evidence>
<keyword evidence="12" id="KW-1185">Reference proteome</keyword>
<evidence type="ECO:0000256" key="3">
    <source>
        <dbReference type="ARBA" id="ARBA00022490"/>
    </source>
</evidence>
<feature type="domain" description="Tail specific protease" evidence="10">
    <location>
        <begin position="845"/>
        <end position="1052"/>
    </location>
</feature>
<comment type="similarity">
    <text evidence="2 7">Belongs to the peptidase S41B family.</text>
</comment>
<organism evidence="11 12">
    <name type="scientific">Altererythrobacter litoralis</name>
    <dbReference type="NCBI Taxonomy" id="3113904"/>
    <lineage>
        <taxon>Bacteria</taxon>
        <taxon>Pseudomonadati</taxon>
        <taxon>Pseudomonadota</taxon>
        <taxon>Alphaproteobacteria</taxon>
        <taxon>Sphingomonadales</taxon>
        <taxon>Erythrobacteraceae</taxon>
        <taxon>Altererythrobacter</taxon>
    </lineage>
</organism>
<dbReference type="InterPro" id="IPR029045">
    <property type="entry name" value="ClpP/crotonase-like_dom_sf"/>
</dbReference>
<evidence type="ECO:0000256" key="1">
    <source>
        <dbReference type="ARBA" id="ARBA00004496"/>
    </source>
</evidence>
<dbReference type="RefSeq" id="WP_354143915.1">
    <property type="nucleotide sequence ID" value="NZ_JAZDQV010000003.1"/>
</dbReference>
<feature type="region of interest" description="Disordered" evidence="8">
    <location>
        <begin position="1084"/>
        <end position="1108"/>
    </location>
</feature>
<feature type="chain" id="PRO_5047299183" description="Tricorn protease homolog" evidence="9">
    <location>
        <begin position="22"/>
        <end position="1108"/>
    </location>
</feature>
<evidence type="ECO:0000256" key="9">
    <source>
        <dbReference type="SAM" id="SignalP"/>
    </source>
</evidence>
<name>A0ABU7GD13_9SPHN</name>
<dbReference type="SUPFAM" id="SSF69304">
    <property type="entry name" value="Tricorn protease N-terminal domain"/>
    <property type="match status" value="1"/>
</dbReference>
<dbReference type="Pfam" id="PF26550">
    <property type="entry name" value="Tricorn_2nd"/>
    <property type="match status" value="1"/>
</dbReference>
<dbReference type="InterPro" id="IPR028204">
    <property type="entry name" value="Tricorn_C1"/>
</dbReference>
<dbReference type="Pfam" id="PF26549">
    <property type="entry name" value="Tricorn_N"/>
    <property type="match status" value="1"/>
</dbReference>
<dbReference type="PANTHER" id="PTHR43253">
    <property type="entry name" value="TRICORN PROTEASE HOMOLOG 2-RELATED"/>
    <property type="match status" value="1"/>
</dbReference>
<feature type="signal peptide" evidence="9">
    <location>
        <begin position="1"/>
        <end position="21"/>
    </location>
</feature>
<dbReference type="EMBL" id="JAZDQV010000003">
    <property type="protein sequence ID" value="MEE1876806.1"/>
    <property type="molecule type" value="Genomic_DNA"/>
</dbReference>
<dbReference type="InterPro" id="IPR012393">
    <property type="entry name" value="Tricorn_protease"/>
</dbReference>
<dbReference type="Gene3D" id="3.90.226.10">
    <property type="entry name" value="2-enoyl-CoA Hydratase, Chain A, domain 1"/>
    <property type="match status" value="1"/>
</dbReference>
<evidence type="ECO:0000256" key="2">
    <source>
        <dbReference type="ARBA" id="ARBA00008524"/>
    </source>
</evidence>
<evidence type="ECO:0000256" key="7">
    <source>
        <dbReference type="PIRNR" id="PIRNR036421"/>
    </source>
</evidence>
<keyword evidence="9" id="KW-0732">Signal</keyword>
<dbReference type="SUPFAM" id="SSF50156">
    <property type="entry name" value="PDZ domain-like"/>
    <property type="match status" value="1"/>
</dbReference>
<keyword evidence="5 7" id="KW-0378">Hydrolase</keyword>
<dbReference type="Pfam" id="PF03572">
    <property type="entry name" value="Peptidase_S41"/>
    <property type="match status" value="1"/>
</dbReference>
<gene>
    <name evidence="11" type="ORF">VRS74_03800</name>
</gene>
<keyword evidence="6 7" id="KW-0720">Serine protease</keyword>
<dbReference type="Gene3D" id="2.130.10.10">
    <property type="entry name" value="YVTN repeat-like/Quinoprotein amine dehydrogenase"/>
    <property type="match status" value="1"/>
</dbReference>
<comment type="caution">
    <text evidence="11">The sequence shown here is derived from an EMBL/GenBank/DDBJ whole genome shotgun (WGS) entry which is preliminary data.</text>
</comment>
<dbReference type="Proteomes" id="UP001343492">
    <property type="component" value="Unassembled WGS sequence"/>
</dbReference>
<dbReference type="SUPFAM" id="SSF52096">
    <property type="entry name" value="ClpP/crotonase"/>
    <property type="match status" value="1"/>
</dbReference>
<dbReference type="PANTHER" id="PTHR43253:SF1">
    <property type="entry name" value="TRICORN PROTEASE HOMOLOG 2-RELATED"/>
    <property type="match status" value="1"/>
</dbReference>
<comment type="function">
    <text evidence="7">Degrades oligopeptides.</text>
</comment>